<dbReference type="InterPro" id="IPR002110">
    <property type="entry name" value="Ankyrin_rpt"/>
</dbReference>
<organism evidence="5 6">
    <name type="scientific">Moelleriella libera RCEF 2490</name>
    <dbReference type="NCBI Taxonomy" id="1081109"/>
    <lineage>
        <taxon>Eukaryota</taxon>
        <taxon>Fungi</taxon>
        <taxon>Dikarya</taxon>
        <taxon>Ascomycota</taxon>
        <taxon>Pezizomycotina</taxon>
        <taxon>Sordariomycetes</taxon>
        <taxon>Hypocreomycetidae</taxon>
        <taxon>Hypocreales</taxon>
        <taxon>Clavicipitaceae</taxon>
        <taxon>Moelleriella</taxon>
    </lineage>
</organism>
<dbReference type="Proteomes" id="UP000078544">
    <property type="component" value="Unassembled WGS sequence"/>
</dbReference>
<gene>
    <name evidence="5" type="ORF">AAL_01661</name>
</gene>
<comment type="caution">
    <text evidence="5">The sequence shown here is derived from an EMBL/GenBank/DDBJ whole genome shotgun (WGS) entry which is preliminary data.</text>
</comment>
<reference evidence="5 6" key="1">
    <citation type="journal article" date="2016" name="Genome Biol. Evol.">
        <title>Divergent and convergent evolution of fungal pathogenicity.</title>
        <authorList>
            <person name="Shang Y."/>
            <person name="Xiao G."/>
            <person name="Zheng P."/>
            <person name="Cen K."/>
            <person name="Zhan S."/>
            <person name="Wang C."/>
        </authorList>
    </citation>
    <scope>NUCLEOTIDE SEQUENCE [LARGE SCALE GENOMIC DNA]</scope>
    <source>
        <strain evidence="5 6">RCEF 2490</strain>
    </source>
</reference>
<feature type="compositionally biased region" description="Polar residues" evidence="4">
    <location>
        <begin position="41"/>
        <end position="55"/>
    </location>
</feature>
<dbReference type="InterPro" id="IPR036770">
    <property type="entry name" value="Ankyrin_rpt-contain_sf"/>
</dbReference>
<dbReference type="SUPFAM" id="SSF48403">
    <property type="entry name" value="Ankyrin repeat"/>
    <property type="match status" value="1"/>
</dbReference>
<dbReference type="OrthoDB" id="823504at2759"/>
<dbReference type="PROSITE" id="PS50088">
    <property type="entry name" value="ANK_REPEAT"/>
    <property type="match status" value="1"/>
</dbReference>
<dbReference type="STRING" id="1081109.A0A166UC24"/>
<dbReference type="SMART" id="SM00248">
    <property type="entry name" value="ANK"/>
    <property type="match status" value="4"/>
</dbReference>
<dbReference type="Gene3D" id="1.25.40.20">
    <property type="entry name" value="Ankyrin repeat-containing domain"/>
    <property type="match status" value="2"/>
</dbReference>
<sequence length="468" mass="51473">MDEAKATSLYAHDHAFITTSKADFYPSIDRRESRRDRLRRFNSQLASLFSSTGQPQPRAGSPPRPNAPGAPGALEHGDSSDAQGLSPVLHIPRPQNEDASVPVWDHDGLSRHRQDRLSQVDALPLDSTSVNHRDVVGRTPLLLAASWGDCDLVTRLLAGGALIDAQDIFGRTPLHAGIQHPAVVLELMKYNAALLQDANGNTPFHEVFLGTMPPRQRLQIIDIFLLNHSDVNVQNDLGLTPFWAALRTVLFREDESSWLLCIAGMLLKGADVKTLDACGVSPFEQFAKTADIGSQSDWLSNPSVKQVALLFIECGASIWTRMARDEPLAEILLGPKLTFLDHDVVIRRMCLAAELQATGDGPFLLHQVMLCGWTLEHTVDFAVLLLKGGADPNAMNSKGQTPMLLATETSGDPEFVEGVAMALMEYGADPWFSGSGEQCPFFRMFGKWPRHRMIQRILSADTIDRENT</sequence>
<dbReference type="PANTHER" id="PTHR24178">
    <property type="entry name" value="MOLTING PROTEIN MLT-4"/>
    <property type="match status" value="1"/>
</dbReference>
<keyword evidence="2 3" id="KW-0040">ANK repeat</keyword>
<evidence type="ECO:0000256" key="3">
    <source>
        <dbReference type="PROSITE-ProRule" id="PRU00023"/>
    </source>
</evidence>
<evidence type="ECO:0000256" key="2">
    <source>
        <dbReference type="ARBA" id="ARBA00023043"/>
    </source>
</evidence>
<name>A0A166UC24_9HYPO</name>
<dbReference type="EMBL" id="AZGY01000002">
    <property type="protein sequence ID" value="OAA32329.1"/>
    <property type="molecule type" value="Genomic_DNA"/>
</dbReference>
<feature type="repeat" description="ANK" evidence="3">
    <location>
        <begin position="136"/>
        <end position="168"/>
    </location>
</feature>
<keyword evidence="6" id="KW-1185">Reference proteome</keyword>
<feature type="region of interest" description="Disordered" evidence="4">
    <location>
        <begin position="41"/>
        <end position="105"/>
    </location>
</feature>
<accession>A0A166UC24</accession>
<dbReference type="Pfam" id="PF00023">
    <property type="entry name" value="Ank"/>
    <property type="match status" value="1"/>
</dbReference>
<evidence type="ECO:0000256" key="4">
    <source>
        <dbReference type="SAM" id="MobiDB-lite"/>
    </source>
</evidence>
<dbReference type="PROSITE" id="PS50297">
    <property type="entry name" value="ANK_REP_REGION"/>
    <property type="match status" value="1"/>
</dbReference>
<keyword evidence="1" id="KW-0677">Repeat</keyword>
<evidence type="ECO:0000313" key="6">
    <source>
        <dbReference type="Proteomes" id="UP000078544"/>
    </source>
</evidence>
<protein>
    <submittedName>
        <fullName evidence="5">Ankyrin repeat-containing domain protein</fullName>
    </submittedName>
</protein>
<evidence type="ECO:0000256" key="1">
    <source>
        <dbReference type="ARBA" id="ARBA00022737"/>
    </source>
</evidence>
<evidence type="ECO:0000313" key="5">
    <source>
        <dbReference type="EMBL" id="OAA32329.1"/>
    </source>
</evidence>
<dbReference type="AlphaFoldDB" id="A0A166UC24"/>
<proteinExistence type="predicted"/>